<proteinExistence type="predicted"/>
<dbReference type="OrthoDB" id="6628754at2759"/>
<name>A0A8B8FZB9_9HEMI</name>
<gene>
    <name evidence="5" type="primary">LOC112687409</name>
</gene>
<sequence>MAYAVLRLLTTAAVSLMIVAPSTTGSPVSAYGYAATAHASPRAYYRPAADDEHASTPAKYNFAYDVADAYTGDFKSQTEERDGDFVKGQYTVVEPDGTRRVVDYTADEENGFNAVVSKEGHPTAAAAPPAYRKPTYKPAVAAAYRPAPAAVDRHHAAASAYSTAYPAHYPANHPSNHPAYHSGNHRVNYPIAYPTAYPAAAYPTSTAYPLAPLYKSAYKQPPRPYPYASY</sequence>
<dbReference type="PRINTS" id="PR00947">
    <property type="entry name" value="CUTICLE"/>
</dbReference>
<dbReference type="Proteomes" id="UP000694846">
    <property type="component" value="Unplaced"/>
</dbReference>
<dbReference type="RefSeq" id="XP_025415883.1">
    <property type="nucleotide sequence ID" value="XM_025560098.1"/>
</dbReference>
<dbReference type="InterPro" id="IPR051217">
    <property type="entry name" value="Insect_Cuticle_Struc_Prot"/>
</dbReference>
<dbReference type="InterPro" id="IPR000618">
    <property type="entry name" value="Insect_cuticle"/>
</dbReference>
<feature type="signal peptide" evidence="3">
    <location>
        <begin position="1"/>
        <end position="25"/>
    </location>
</feature>
<organism evidence="4 5">
    <name type="scientific">Sipha flava</name>
    <name type="common">yellow sugarcane aphid</name>
    <dbReference type="NCBI Taxonomy" id="143950"/>
    <lineage>
        <taxon>Eukaryota</taxon>
        <taxon>Metazoa</taxon>
        <taxon>Ecdysozoa</taxon>
        <taxon>Arthropoda</taxon>
        <taxon>Hexapoda</taxon>
        <taxon>Insecta</taxon>
        <taxon>Pterygota</taxon>
        <taxon>Neoptera</taxon>
        <taxon>Paraneoptera</taxon>
        <taxon>Hemiptera</taxon>
        <taxon>Sternorrhyncha</taxon>
        <taxon>Aphidomorpha</taxon>
        <taxon>Aphidoidea</taxon>
        <taxon>Aphididae</taxon>
        <taxon>Sipha</taxon>
    </lineage>
</organism>
<keyword evidence="3" id="KW-0732">Signal</keyword>
<dbReference type="InterPro" id="IPR031311">
    <property type="entry name" value="CHIT_BIND_RR_consensus"/>
</dbReference>
<dbReference type="GO" id="GO:0005615">
    <property type="term" value="C:extracellular space"/>
    <property type="evidence" value="ECO:0007669"/>
    <property type="project" value="TreeGrafter"/>
</dbReference>
<protein>
    <submittedName>
        <fullName evidence="5">Cuticle protein 7-like</fullName>
    </submittedName>
</protein>
<evidence type="ECO:0000313" key="4">
    <source>
        <dbReference type="Proteomes" id="UP000694846"/>
    </source>
</evidence>
<evidence type="ECO:0000256" key="3">
    <source>
        <dbReference type="SAM" id="SignalP"/>
    </source>
</evidence>
<dbReference type="AlphaFoldDB" id="A0A8B8FZB9"/>
<dbReference type="PROSITE" id="PS00233">
    <property type="entry name" value="CHIT_BIND_RR_1"/>
    <property type="match status" value="1"/>
</dbReference>
<dbReference type="PROSITE" id="PS51155">
    <property type="entry name" value="CHIT_BIND_RR_2"/>
    <property type="match status" value="1"/>
</dbReference>
<dbReference type="GO" id="GO:0042302">
    <property type="term" value="F:structural constituent of cuticle"/>
    <property type="evidence" value="ECO:0007669"/>
    <property type="project" value="UniProtKB-UniRule"/>
</dbReference>
<dbReference type="PANTHER" id="PTHR12236">
    <property type="entry name" value="STRUCTURAL CONTITUENT OF CUTICLE"/>
    <property type="match status" value="1"/>
</dbReference>
<feature type="chain" id="PRO_5034034169" evidence="3">
    <location>
        <begin position="26"/>
        <end position="230"/>
    </location>
</feature>
<dbReference type="GO" id="GO:0031012">
    <property type="term" value="C:extracellular matrix"/>
    <property type="evidence" value="ECO:0007669"/>
    <property type="project" value="TreeGrafter"/>
</dbReference>
<keyword evidence="4" id="KW-1185">Reference proteome</keyword>
<keyword evidence="1 2" id="KW-0193">Cuticle</keyword>
<dbReference type="GeneID" id="112687409"/>
<accession>A0A8B8FZB9</accession>
<reference evidence="5" key="1">
    <citation type="submission" date="2025-08" db="UniProtKB">
        <authorList>
            <consortium name="RefSeq"/>
        </authorList>
    </citation>
    <scope>IDENTIFICATION</scope>
    <source>
        <tissue evidence="5">Whole body</tissue>
    </source>
</reference>
<evidence type="ECO:0000313" key="5">
    <source>
        <dbReference type="RefSeq" id="XP_025415883.1"/>
    </source>
</evidence>
<dbReference type="PANTHER" id="PTHR12236:SF75">
    <property type="entry name" value="CUTICULAR PROTEIN 62BB, ISOFORM A"/>
    <property type="match status" value="1"/>
</dbReference>
<evidence type="ECO:0000256" key="1">
    <source>
        <dbReference type="ARBA" id="ARBA00022460"/>
    </source>
</evidence>
<evidence type="ECO:0000256" key="2">
    <source>
        <dbReference type="PROSITE-ProRule" id="PRU00497"/>
    </source>
</evidence>
<dbReference type="Pfam" id="PF00379">
    <property type="entry name" value="Chitin_bind_4"/>
    <property type="match status" value="1"/>
</dbReference>